<accession>A0A482WLE7</accession>
<proteinExistence type="predicted"/>
<protein>
    <submittedName>
        <fullName evidence="1">Uncharacterized protein</fullName>
    </submittedName>
</protein>
<gene>
    <name evidence="1" type="ORF">LSTR_LSTR013445</name>
</gene>
<evidence type="ECO:0000313" key="1">
    <source>
        <dbReference type="EMBL" id="RZF34288.1"/>
    </source>
</evidence>
<dbReference type="AlphaFoldDB" id="A0A482WLE7"/>
<comment type="caution">
    <text evidence="1">The sequence shown here is derived from an EMBL/GenBank/DDBJ whole genome shotgun (WGS) entry which is preliminary data.</text>
</comment>
<sequence>MTLTFPQLAMAGTRIGILRRWDSKTVINSAARNNTASSALALGSPLSLLSCRVLVEERMIMSTLFPTP</sequence>
<dbReference type="EMBL" id="QKKF02032145">
    <property type="protein sequence ID" value="RZF34288.1"/>
    <property type="molecule type" value="Genomic_DNA"/>
</dbReference>
<name>A0A482WLE7_LAOST</name>
<dbReference type="InParanoid" id="A0A482WLE7"/>
<keyword evidence="2" id="KW-1185">Reference proteome</keyword>
<evidence type="ECO:0000313" key="2">
    <source>
        <dbReference type="Proteomes" id="UP000291343"/>
    </source>
</evidence>
<organism evidence="1 2">
    <name type="scientific">Laodelphax striatellus</name>
    <name type="common">Small brown planthopper</name>
    <name type="synonym">Delphax striatella</name>
    <dbReference type="NCBI Taxonomy" id="195883"/>
    <lineage>
        <taxon>Eukaryota</taxon>
        <taxon>Metazoa</taxon>
        <taxon>Ecdysozoa</taxon>
        <taxon>Arthropoda</taxon>
        <taxon>Hexapoda</taxon>
        <taxon>Insecta</taxon>
        <taxon>Pterygota</taxon>
        <taxon>Neoptera</taxon>
        <taxon>Paraneoptera</taxon>
        <taxon>Hemiptera</taxon>
        <taxon>Auchenorrhyncha</taxon>
        <taxon>Fulgoroidea</taxon>
        <taxon>Delphacidae</taxon>
        <taxon>Criomorphinae</taxon>
        <taxon>Laodelphax</taxon>
    </lineage>
</organism>
<reference evidence="1 2" key="1">
    <citation type="journal article" date="2017" name="Gigascience">
        <title>Genome sequence of the small brown planthopper, Laodelphax striatellus.</title>
        <authorList>
            <person name="Zhu J."/>
            <person name="Jiang F."/>
            <person name="Wang X."/>
            <person name="Yang P."/>
            <person name="Bao Y."/>
            <person name="Zhao W."/>
            <person name="Wang W."/>
            <person name="Lu H."/>
            <person name="Wang Q."/>
            <person name="Cui N."/>
            <person name="Li J."/>
            <person name="Chen X."/>
            <person name="Luo L."/>
            <person name="Yu J."/>
            <person name="Kang L."/>
            <person name="Cui F."/>
        </authorList>
    </citation>
    <scope>NUCLEOTIDE SEQUENCE [LARGE SCALE GENOMIC DNA]</scope>
    <source>
        <strain evidence="1">Lst14</strain>
    </source>
</reference>
<dbReference type="Proteomes" id="UP000291343">
    <property type="component" value="Unassembled WGS sequence"/>
</dbReference>